<dbReference type="GeneID" id="76198813"/>
<evidence type="ECO:0000256" key="1">
    <source>
        <dbReference type="ARBA" id="ARBA00005695"/>
    </source>
</evidence>
<dbReference type="Proteomes" id="UP001596417">
    <property type="component" value="Unassembled WGS sequence"/>
</dbReference>
<evidence type="ECO:0000313" key="6">
    <source>
        <dbReference type="Proteomes" id="UP001596417"/>
    </source>
</evidence>
<feature type="domain" description="Solute-binding protein family 5" evidence="4">
    <location>
        <begin position="94"/>
        <end position="467"/>
    </location>
</feature>
<comment type="caution">
    <text evidence="5">The sequence shown here is derived from an EMBL/GenBank/DDBJ whole genome shotgun (WGS) entry which is preliminary data.</text>
</comment>
<sequence length="552" mass="61885">MTNENIKIDRRNVLKYAGAVGTVGLLAGCIGNQKQGENTTTDGGNEQGDTSFTYVTTLTPGSLDPMKGSDNLETIFTHNLYDPLLYYSNSTPPKLKSWLAKDWSVADDDRTYTLNLQENATFHNGDSVTAEDVKYSVQRMHDIKQGFSWMWSDILKPQNVTAVDETTVEMKTSKVFAPFPYTLPFLFVVNKNQIQQHAKDSGKFGTNGDYATSWLENNDAGSGPYKLTNRKRKQQVVLKKNSDWWGSFADGNVYETVTTEMVEEAATVAGKVKDGSADMSDRWLSLKQYSSLGNVDGVTVHAKATFNPLYIFMHNQREPLSDKNVRKAISYALDYNAVLNDVMSGESDHLVGPLPDAMWGHTADLPKYKHNFETARKHLDKSNFSAGDIDLTYTYVTGLSVEKNVGLLLQKNLDKIGINLEIQKAPWSKITSMASKKSSTPDMLAIYLSFSYVDPDTFLYPAWHSNSHGSWTSASWYENKKVDQLLTKGRQTTGKKNRIPIYKNAQRLIAEDAPALFVMNKATRNALKKNVQGFNDNGIAGYRQTYHWFTKS</sequence>
<dbReference type="SUPFAM" id="SSF53850">
    <property type="entry name" value="Periplasmic binding protein-like II"/>
    <property type="match status" value="1"/>
</dbReference>
<evidence type="ECO:0000313" key="5">
    <source>
        <dbReference type="EMBL" id="MFC7189249.1"/>
    </source>
</evidence>
<dbReference type="InterPro" id="IPR030678">
    <property type="entry name" value="Peptide/Ni-bd"/>
</dbReference>
<gene>
    <name evidence="5" type="ORF">ACFQL7_04890</name>
</gene>
<organism evidence="5 6">
    <name type="scientific">Halocatena marina</name>
    <dbReference type="NCBI Taxonomy" id="2934937"/>
    <lineage>
        <taxon>Archaea</taxon>
        <taxon>Methanobacteriati</taxon>
        <taxon>Methanobacteriota</taxon>
        <taxon>Stenosarchaea group</taxon>
        <taxon>Halobacteria</taxon>
        <taxon>Halobacteriales</taxon>
        <taxon>Natronomonadaceae</taxon>
        <taxon>Halocatena</taxon>
    </lineage>
</organism>
<dbReference type="Gene3D" id="3.40.190.10">
    <property type="entry name" value="Periplasmic binding protein-like II"/>
    <property type="match status" value="1"/>
</dbReference>
<proteinExistence type="inferred from homology"/>
<dbReference type="EMBL" id="JBHTAX010000001">
    <property type="protein sequence ID" value="MFC7189249.1"/>
    <property type="molecule type" value="Genomic_DNA"/>
</dbReference>
<evidence type="ECO:0000256" key="3">
    <source>
        <dbReference type="ARBA" id="ARBA00022729"/>
    </source>
</evidence>
<keyword evidence="3" id="KW-0732">Signal</keyword>
<keyword evidence="6" id="KW-1185">Reference proteome</keyword>
<dbReference type="Gene3D" id="3.90.76.10">
    <property type="entry name" value="Dipeptide-binding Protein, Domain 1"/>
    <property type="match status" value="1"/>
</dbReference>
<evidence type="ECO:0000259" key="4">
    <source>
        <dbReference type="Pfam" id="PF00496"/>
    </source>
</evidence>
<dbReference type="InterPro" id="IPR039424">
    <property type="entry name" value="SBP_5"/>
</dbReference>
<protein>
    <submittedName>
        <fullName evidence="5">ABC transporter substrate-binding protein</fullName>
    </submittedName>
</protein>
<name>A0ABD5YIY4_9EURY</name>
<dbReference type="PANTHER" id="PTHR30290">
    <property type="entry name" value="PERIPLASMIC BINDING COMPONENT OF ABC TRANSPORTER"/>
    <property type="match status" value="1"/>
</dbReference>
<accession>A0ABD5YIY4</accession>
<reference evidence="5 6" key="1">
    <citation type="journal article" date="2019" name="Int. J. Syst. Evol. Microbiol.">
        <title>The Global Catalogue of Microorganisms (GCM) 10K type strain sequencing project: providing services to taxonomists for standard genome sequencing and annotation.</title>
        <authorList>
            <consortium name="The Broad Institute Genomics Platform"/>
            <consortium name="The Broad Institute Genome Sequencing Center for Infectious Disease"/>
            <person name="Wu L."/>
            <person name="Ma J."/>
        </authorList>
    </citation>
    <scope>NUCLEOTIDE SEQUENCE [LARGE SCALE GENOMIC DNA]</scope>
    <source>
        <strain evidence="5 6">RDMS1</strain>
    </source>
</reference>
<dbReference type="Pfam" id="PF00496">
    <property type="entry name" value="SBP_bac_5"/>
    <property type="match status" value="1"/>
</dbReference>
<dbReference type="PIRSF" id="PIRSF002741">
    <property type="entry name" value="MppA"/>
    <property type="match status" value="1"/>
</dbReference>
<dbReference type="InterPro" id="IPR000914">
    <property type="entry name" value="SBP_5_dom"/>
</dbReference>
<dbReference type="Gene3D" id="3.10.105.10">
    <property type="entry name" value="Dipeptide-binding Protein, Domain 3"/>
    <property type="match status" value="1"/>
</dbReference>
<dbReference type="GO" id="GO:0042597">
    <property type="term" value="C:periplasmic space"/>
    <property type="evidence" value="ECO:0007669"/>
    <property type="project" value="UniProtKB-ARBA"/>
</dbReference>
<dbReference type="PROSITE" id="PS51257">
    <property type="entry name" value="PROKAR_LIPOPROTEIN"/>
    <property type="match status" value="1"/>
</dbReference>
<keyword evidence="2" id="KW-0813">Transport</keyword>
<comment type="similarity">
    <text evidence="1">Belongs to the bacterial solute-binding protein 5 family.</text>
</comment>
<dbReference type="PANTHER" id="PTHR30290:SF9">
    <property type="entry name" value="OLIGOPEPTIDE-BINDING PROTEIN APPA"/>
    <property type="match status" value="1"/>
</dbReference>
<evidence type="ECO:0000256" key="2">
    <source>
        <dbReference type="ARBA" id="ARBA00022448"/>
    </source>
</evidence>
<dbReference type="CDD" id="cd08512">
    <property type="entry name" value="PBP2_NikA_DppA_OppA_like_7"/>
    <property type="match status" value="1"/>
</dbReference>
<dbReference type="AlphaFoldDB" id="A0ABD5YIY4"/>
<dbReference type="RefSeq" id="WP_264555063.1">
    <property type="nucleotide sequence ID" value="NZ_CP109979.1"/>
</dbReference>